<protein>
    <recommendedName>
        <fullName evidence="4">Cold-shock protein</fullName>
    </recommendedName>
</protein>
<accession>A0A2W2DF76</accession>
<sequence length="294" mass="29359">MNIRRSGPLAVVPLLLLLSTACGQQGGAIGAGFSGSPVVSHPADAVVFQMDHVGGFVTPAMLATRLPSISVYGDGRVITQGPVTLAYPGPALPNLQVGTISAAEVDNLVMLARGAGVGSAVDLGTPPVADAPSTRFTVLGEAGVEQLEVYALAEAAGTEPGLTADQRAARAKLREFVEALTSTSGPLAGAQGGGSQPYVPTAVAAVAEPWVADGGAGEQPEVPWPGPALPGADLGTNLGLGCVTVTGDAALTLLTVAASANSATPWTSGGRRWAVTLRPLLPDETDCGDLATNR</sequence>
<evidence type="ECO:0000256" key="1">
    <source>
        <dbReference type="SAM" id="SignalP"/>
    </source>
</evidence>
<keyword evidence="3" id="KW-1185">Reference proteome</keyword>
<dbReference type="EMBL" id="POUB01000007">
    <property type="protein sequence ID" value="PZG02559.1"/>
    <property type="molecule type" value="Genomic_DNA"/>
</dbReference>
<organism evidence="2 3">
    <name type="scientific">Micromonospora deserti</name>
    <dbReference type="NCBI Taxonomy" id="2070366"/>
    <lineage>
        <taxon>Bacteria</taxon>
        <taxon>Bacillati</taxon>
        <taxon>Actinomycetota</taxon>
        <taxon>Actinomycetes</taxon>
        <taxon>Micromonosporales</taxon>
        <taxon>Micromonosporaceae</taxon>
        <taxon>Micromonospora</taxon>
    </lineage>
</organism>
<comment type="caution">
    <text evidence="2">The sequence shown here is derived from an EMBL/GenBank/DDBJ whole genome shotgun (WGS) entry which is preliminary data.</text>
</comment>
<keyword evidence="1" id="KW-0732">Signal</keyword>
<reference evidence="2 3" key="1">
    <citation type="submission" date="2018-01" db="EMBL/GenBank/DDBJ databases">
        <title>Draft genome sequence of Salinispora sp. 13K206.</title>
        <authorList>
            <person name="Sahin N."/>
            <person name="Saygin H."/>
            <person name="Ay H."/>
        </authorList>
    </citation>
    <scope>NUCLEOTIDE SEQUENCE [LARGE SCALE GENOMIC DNA]</scope>
    <source>
        <strain evidence="2 3">13K206</strain>
    </source>
</reference>
<feature type="chain" id="PRO_5038917835" description="Cold-shock protein" evidence="1">
    <location>
        <begin position="24"/>
        <end position="294"/>
    </location>
</feature>
<dbReference type="PROSITE" id="PS51257">
    <property type="entry name" value="PROKAR_LIPOPROTEIN"/>
    <property type="match status" value="1"/>
</dbReference>
<dbReference type="RefSeq" id="WP_111132482.1">
    <property type="nucleotide sequence ID" value="NZ_POUB01000007.1"/>
</dbReference>
<evidence type="ECO:0008006" key="4">
    <source>
        <dbReference type="Google" id="ProtNLM"/>
    </source>
</evidence>
<dbReference type="OrthoDB" id="5184982at2"/>
<dbReference type="Proteomes" id="UP000248749">
    <property type="component" value="Unassembled WGS sequence"/>
</dbReference>
<feature type="signal peptide" evidence="1">
    <location>
        <begin position="1"/>
        <end position="23"/>
    </location>
</feature>
<name>A0A2W2DF76_9ACTN</name>
<evidence type="ECO:0000313" key="3">
    <source>
        <dbReference type="Proteomes" id="UP000248749"/>
    </source>
</evidence>
<evidence type="ECO:0000313" key="2">
    <source>
        <dbReference type="EMBL" id="PZG02559.1"/>
    </source>
</evidence>
<gene>
    <name evidence="2" type="ORF">C1I99_02025</name>
</gene>
<proteinExistence type="predicted"/>
<dbReference type="AlphaFoldDB" id="A0A2W2DF76"/>